<name>A0ABT3D0A0_9BACT</name>
<proteinExistence type="inferred from homology"/>
<keyword evidence="7" id="KW-0479">Metal-binding</keyword>
<keyword evidence="8" id="KW-0378">Hydrolase</keyword>
<comment type="cofactor">
    <cofactor evidence="2">
        <name>Mn(2+)</name>
        <dbReference type="ChEBI" id="CHEBI:29035"/>
    </cofactor>
</comment>
<evidence type="ECO:0000256" key="6">
    <source>
        <dbReference type="ARBA" id="ARBA00022722"/>
    </source>
</evidence>
<dbReference type="PANTHER" id="PTHR15749">
    <property type="entry name" value="FANCONI-ASSOCIATED NUCLEASE 1"/>
    <property type="match status" value="1"/>
</dbReference>
<dbReference type="InterPro" id="IPR049125">
    <property type="entry name" value="FAN1-like_WH"/>
</dbReference>
<dbReference type="SMART" id="SM00990">
    <property type="entry name" value="VRR_NUC"/>
    <property type="match status" value="1"/>
</dbReference>
<evidence type="ECO:0000256" key="3">
    <source>
        <dbReference type="ARBA" id="ARBA00001946"/>
    </source>
</evidence>
<evidence type="ECO:0000313" key="13">
    <source>
        <dbReference type="Proteomes" id="UP001300692"/>
    </source>
</evidence>
<accession>A0ABT3D0A0</accession>
<evidence type="ECO:0000256" key="5">
    <source>
        <dbReference type="ARBA" id="ARBA00012029"/>
    </source>
</evidence>
<evidence type="ECO:0000256" key="9">
    <source>
        <dbReference type="ARBA" id="ARBA00022842"/>
    </source>
</evidence>
<keyword evidence="10" id="KW-0464">Manganese</keyword>
<dbReference type="InterPro" id="IPR033315">
    <property type="entry name" value="Fan1-like"/>
</dbReference>
<keyword evidence="6" id="KW-0540">Nuclease</keyword>
<dbReference type="PANTHER" id="PTHR15749:SF4">
    <property type="entry name" value="FANCONI-ASSOCIATED NUCLEASE 1"/>
    <property type="match status" value="1"/>
</dbReference>
<keyword evidence="13" id="KW-1185">Reference proteome</keyword>
<comment type="caution">
    <text evidence="12">The sequence shown here is derived from an EMBL/GenBank/DDBJ whole genome shotgun (WGS) entry which is preliminary data.</text>
</comment>
<evidence type="ECO:0000256" key="7">
    <source>
        <dbReference type="ARBA" id="ARBA00022723"/>
    </source>
</evidence>
<dbReference type="Proteomes" id="UP001300692">
    <property type="component" value="Unassembled WGS sequence"/>
</dbReference>
<dbReference type="InterPro" id="IPR014883">
    <property type="entry name" value="VRR_NUC"/>
</dbReference>
<evidence type="ECO:0000256" key="4">
    <source>
        <dbReference type="ARBA" id="ARBA00005533"/>
    </source>
</evidence>
<dbReference type="EC" id="3.1.4.1" evidence="5"/>
<evidence type="ECO:0000313" key="12">
    <source>
        <dbReference type="EMBL" id="MCV9388888.1"/>
    </source>
</evidence>
<organism evidence="12 13">
    <name type="scientific">Reichenbachiella ulvae</name>
    <dbReference type="NCBI Taxonomy" id="2980104"/>
    <lineage>
        <taxon>Bacteria</taxon>
        <taxon>Pseudomonadati</taxon>
        <taxon>Bacteroidota</taxon>
        <taxon>Cytophagia</taxon>
        <taxon>Cytophagales</taxon>
        <taxon>Reichenbachiellaceae</taxon>
        <taxon>Reichenbachiella</taxon>
    </lineage>
</organism>
<comment type="cofactor">
    <cofactor evidence="3">
        <name>Mg(2+)</name>
        <dbReference type="ChEBI" id="CHEBI:18420"/>
    </cofactor>
</comment>
<evidence type="ECO:0000256" key="2">
    <source>
        <dbReference type="ARBA" id="ARBA00001936"/>
    </source>
</evidence>
<comment type="catalytic activity">
    <reaction evidence="1">
        <text>Hydrolytically removes 5'-nucleotides successively from the 3'-hydroxy termini of 3'-hydroxy-terminated oligonucleotides.</text>
        <dbReference type="EC" id="3.1.4.1"/>
    </reaction>
</comment>
<evidence type="ECO:0000256" key="1">
    <source>
        <dbReference type="ARBA" id="ARBA00000983"/>
    </source>
</evidence>
<evidence type="ECO:0000256" key="8">
    <source>
        <dbReference type="ARBA" id="ARBA00022801"/>
    </source>
</evidence>
<evidence type="ECO:0000256" key="10">
    <source>
        <dbReference type="ARBA" id="ARBA00023211"/>
    </source>
</evidence>
<sequence length="551" mass="65704">MGTEEKIILPEKYYLDNFKYVLDFVRQKYEALLREPEFNFIDDFHSLSEDAQCLYVRLSNRKGRFFRMVKLQYAEIPDIHRAHEELLSTGFCEQIPKLEIEEEYALVNIYNKPEIVKKTKAHKETLDHKLPKSELVLQIVENIPSPEIRVQFYEEETILTQAKEEELAMIKLFFFGHNHGDMSDFVIRDIGHAKFIEIDESKLGQSFDTREEAEAVMTLSNHARDFAVLEESGSPELILRWFDALEINYFLQMDRAKPRADKLIHRVGYHLEKQKHFEEALRIYQHTEASPMRERQIRIYNKQKDFESAMALAERILEAPNDNKEYYIAQDVINRNNEKLKSTTRRQKQGMEIEVSQDYQYRVEQGALAYFEELGYQGVHSENSIWRSIFGLIFWEEIFDPEYNQIYQPLQRDPKDAFSKDFYLNRKEAIHQRLEGLRTKKQIIDRMQRYYEANQGVASMFVNWERMNLEAAIKLVEFLSPKQVKQTLLTIALDPRTRSSGFPDLFVWNEKEYHFYEVKSPTDHLAEKQLFWLEHFDQHKINAEVVLVKWS</sequence>
<gene>
    <name evidence="12" type="ORF">N7U62_19580</name>
</gene>
<dbReference type="Gene3D" id="3.40.1350.10">
    <property type="match status" value="1"/>
</dbReference>
<reference evidence="12 13" key="1">
    <citation type="submission" date="2022-10" db="EMBL/GenBank/DDBJ databases">
        <title>Comparative genomics and taxonomic characterization of three novel marine species of genus Reichenbachiella exhibiting antioxidant and polysaccharide degradation activities.</title>
        <authorList>
            <person name="Muhammad N."/>
            <person name="Lee Y.-J."/>
            <person name="Ko J."/>
            <person name="Kim S.-G."/>
        </authorList>
    </citation>
    <scope>NUCLEOTIDE SEQUENCE [LARGE SCALE GENOMIC DNA]</scope>
    <source>
        <strain evidence="12 13">ABR2-5</strain>
    </source>
</reference>
<dbReference type="InterPro" id="IPR011856">
    <property type="entry name" value="tRNA_endonuc-like_dom_sf"/>
</dbReference>
<dbReference type="Pfam" id="PF08774">
    <property type="entry name" value="VRR_NUC"/>
    <property type="match status" value="1"/>
</dbReference>
<dbReference type="RefSeq" id="WP_264139780.1">
    <property type="nucleotide sequence ID" value="NZ_JAOYOD010000001.1"/>
</dbReference>
<protein>
    <recommendedName>
        <fullName evidence="5">phosphodiesterase I</fullName>
        <ecNumber evidence="5">3.1.4.1</ecNumber>
    </recommendedName>
</protein>
<dbReference type="EMBL" id="JAOYOD010000001">
    <property type="protein sequence ID" value="MCV9388888.1"/>
    <property type="molecule type" value="Genomic_DNA"/>
</dbReference>
<keyword evidence="9" id="KW-0460">Magnesium</keyword>
<evidence type="ECO:0000259" key="11">
    <source>
        <dbReference type="SMART" id="SM00990"/>
    </source>
</evidence>
<comment type="similarity">
    <text evidence="4">Belongs to the FAN1 family.</text>
</comment>
<dbReference type="Pfam" id="PF21315">
    <property type="entry name" value="FAN1_HTH"/>
    <property type="match status" value="1"/>
</dbReference>
<feature type="domain" description="VRR-NUC" evidence="11">
    <location>
        <begin position="438"/>
        <end position="550"/>
    </location>
</feature>